<dbReference type="GO" id="GO:0022857">
    <property type="term" value="F:transmembrane transporter activity"/>
    <property type="evidence" value="ECO:0007669"/>
    <property type="project" value="InterPro"/>
</dbReference>
<keyword evidence="4 6" id="KW-1133">Transmembrane helix</keyword>
<feature type="transmembrane region" description="Helical" evidence="6">
    <location>
        <begin position="300"/>
        <end position="319"/>
    </location>
</feature>
<keyword evidence="9" id="KW-1185">Reference proteome</keyword>
<evidence type="ECO:0000256" key="1">
    <source>
        <dbReference type="ARBA" id="ARBA00004651"/>
    </source>
</evidence>
<evidence type="ECO:0000259" key="7">
    <source>
        <dbReference type="PROSITE" id="PS50850"/>
    </source>
</evidence>
<evidence type="ECO:0000256" key="5">
    <source>
        <dbReference type="ARBA" id="ARBA00023136"/>
    </source>
</evidence>
<name>A0A231GWF8_9NOCA</name>
<accession>A0A231GWF8</accession>
<evidence type="ECO:0000313" key="8">
    <source>
        <dbReference type="EMBL" id="OXR40936.1"/>
    </source>
</evidence>
<feature type="transmembrane region" description="Helical" evidence="6">
    <location>
        <begin position="166"/>
        <end position="187"/>
    </location>
</feature>
<feature type="transmembrane region" description="Helical" evidence="6">
    <location>
        <begin position="403"/>
        <end position="425"/>
    </location>
</feature>
<dbReference type="PANTHER" id="PTHR42718">
    <property type="entry name" value="MAJOR FACILITATOR SUPERFAMILY MULTIDRUG TRANSPORTER MFSC"/>
    <property type="match status" value="1"/>
</dbReference>
<feature type="transmembrane region" description="Helical" evidence="6">
    <location>
        <begin position="112"/>
        <end position="129"/>
    </location>
</feature>
<dbReference type="EMBL" id="NGAF01000024">
    <property type="protein sequence ID" value="OXR40936.1"/>
    <property type="molecule type" value="Genomic_DNA"/>
</dbReference>
<protein>
    <submittedName>
        <fullName evidence="8">Multidrug resistance protein Stp</fullName>
    </submittedName>
</protein>
<dbReference type="InterPro" id="IPR036259">
    <property type="entry name" value="MFS_trans_sf"/>
</dbReference>
<dbReference type="Proteomes" id="UP000215506">
    <property type="component" value="Unassembled WGS sequence"/>
</dbReference>
<evidence type="ECO:0000256" key="4">
    <source>
        <dbReference type="ARBA" id="ARBA00022989"/>
    </source>
</evidence>
<feature type="transmembrane region" description="Helical" evidence="6">
    <location>
        <begin position="199"/>
        <end position="219"/>
    </location>
</feature>
<dbReference type="PROSITE" id="PS50850">
    <property type="entry name" value="MFS"/>
    <property type="match status" value="1"/>
</dbReference>
<dbReference type="CDD" id="cd17321">
    <property type="entry name" value="MFS_MMR_MDR_like"/>
    <property type="match status" value="1"/>
</dbReference>
<dbReference type="GO" id="GO:0005886">
    <property type="term" value="C:plasma membrane"/>
    <property type="evidence" value="ECO:0007669"/>
    <property type="project" value="UniProtKB-SubCell"/>
</dbReference>
<comment type="subcellular location">
    <subcellularLocation>
        <location evidence="1">Cell membrane</location>
        <topology evidence="1">Multi-pass membrane protein</topology>
    </subcellularLocation>
</comment>
<dbReference type="InterPro" id="IPR011701">
    <property type="entry name" value="MFS"/>
</dbReference>
<sequence>MTSTPQVRNPAIILTVMCAGMFLVLLDVTIVNVALPAIGRGLRTDVASLQWVVDGYVIAVAGLLLAAGTVGDRIGHRRMLLAGFAVFGPTSLACALAPAIGVLIAARVVQGVGGALLLPATMAVIVDVFPDRVRQAKALGTWAAVSSLALPAGPLLGGILVDRFGWRPVFWIAVPLTIAATVAARAVVPAAPARHGGRLDVPGLAGFVLGLSALVFAIISAGHHAGTAVVGIAAVVAVGALAGAYGSGRRSTHPFLPVDLLRHKEFLAPNVVALMMNLIFNGILFLGMLYLQDTLGRSPVAAGVSVLPLALPLVLLAPVSGRLTARHGPRPAIAIGCALAACGSAMLLTLDGGGGSGGLLLSFTVLGCGSGLITTSVVAATVRATPADRSGLATGVSNTARQVGTACGVAIFGAVAGSPTGAGFVDAVHTLAIGSALAWVVALLITVFAIEAGGSRRAEADRNSRPTEPARR</sequence>
<keyword evidence="3 6" id="KW-0812">Transmembrane</keyword>
<keyword evidence="2" id="KW-0813">Transport</keyword>
<feature type="transmembrane region" description="Helical" evidence="6">
    <location>
        <begin position="331"/>
        <end position="348"/>
    </location>
</feature>
<feature type="transmembrane region" description="Helical" evidence="6">
    <location>
        <begin position="141"/>
        <end position="160"/>
    </location>
</feature>
<reference evidence="8 9" key="1">
    <citation type="submission" date="2017-07" db="EMBL/GenBank/DDBJ databases">
        <title>First draft Genome Sequence of Nocardia cerradoensis isolated from human infection.</title>
        <authorList>
            <person name="Carrasco G."/>
        </authorList>
    </citation>
    <scope>NUCLEOTIDE SEQUENCE [LARGE SCALE GENOMIC DNA]</scope>
    <source>
        <strain evidence="8 9">CNM20130759</strain>
    </source>
</reference>
<dbReference type="RefSeq" id="WP_223273851.1">
    <property type="nucleotide sequence ID" value="NZ_NGAF01000024.1"/>
</dbReference>
<dbReference type="InterPro" id="IPR020846">
    <property type="entry name" value="MFS_dom"/>
</dbReference>
<organism evidence="8 9">
    <name type="scientific">Nocardia cerradoensis</name>
    <dbReference type="NCBI Taxonomy" id="85688"/>
    <lineage>
        <taxon>Bacteria</taxon>
        <taxon>Bacillati</taxon>
        <taxon>Actinomycetota</taxon>
        <taxon>Actinomycetes</taxon>
        <taxon>Mycobacteriales</taxon>
        <taxon>Nocardiaceae</taxon>
        <taxon>Nocardia</taxon>
    </lineage>
</organism>
<feature type="transmembrane region" description="Helical" evidence="6">
    <location>
        <begin position="360"/>
        <end position="382"/>
    </location>
</feature>
<evidence type="ECO:0000256" key="6">
    <source>
        <dbReference type="SAM" id="Phobius"/>
    </source>
</evidence>
<dbReference type="Pfam" id="PF07690">
    <property type="entry name" value="MFS_1"/>
    <property type="match status" value="1"/>
</dbReference>
<gene>
    <name evidence="8" type="primary">stp_15</name>
    <name evidence="8" type="ORF">B7C42_06902</name>
</gene>
<feature type="transmembrane region" description="Helical" evidence="6">
    <location>
        <begin position="431"/>
        <end position="450"/>
    </location>
</feature>
<dbReference type="Gene3D" id="1.20.1250.20">
    <property type="entry name" value="MFS general substrate transporter like domains"/>
    <property type="match status" value="1"/>
</dbReference>
<evidence type="ECO:0000256" key="2">
    <source>
        <dbReference type="ARBA" id="ARBA00022448"/>
    </source>
</evidence>
<comment type="caution">
    <text evidence="8">The sequence shown here is derived from an EMBL/GenBank/DDBJ whole genome shotgun (WGS) entry which is preliminary data.</text>
</comment>
<feature type="domain" description="Major facilitator superfamily (MFS) profile" evidence="7">
    <location>
        <begin position="13"/>
        <end position="453"/>
    </location>
</feature>
<dbReference type="AlphaFoldDB" id="A0A231GWF8"/>
<dbReference type="Gene3D" id="1.20.1720.10">
    <property type="entry name" value="Multidrug resistance protein D"/>
    <property type="match status" value="1"/>
</dbReference>
<feature type="transmembrane region" description="Helical" evidence="6">
    <location>
        <begin position="12"/>
        <end position="35"/>
    </location>
</feature>
<dbReference type="SUPFAM" id="SSF103473">
    <property type="entry name" value="MFS general substrate transporter"/>
    <property type="match status" value="1"/>
</dbReference>
<keyword evidence="5 6" id="KW-0472">Membrane</keyword>
<feature type="transmembrane region" description="Helical" evidence="6">
    <location>
        <begin position="266"/>
        <end position="288"/>
    </location>
</feature>
<evidence type="ECO:0000313" key="9">
    <source>
        <dbReference type="Proteomes" id="UP000215506"/>
    </source>
</evidence>
<dbReference type="PANTHER" id="PTHR42718:SF9">
    <property type="entry name" value="MAJOR FACILITATOR SUPERFAMILY MULTIDRUG TRANSPORTER MFSC"/>
    <property type="match status" value="1"/>
</dbReference>
<feature type="transmembrane region" description="Helical" evidence="6">
    <location>
        <begin position="47"/>
        <end position="67"/>
    </location>
</feature>
<feature type="transmembrane region" description="Helical" evidence="6">
    <location>
        <begin position="225"/>
        <end position="245"/>
    </location>
</feature>
<evidence type="ECO:0000256" key="3">
    <source>
        <dbReference type="ARBA" id="ARBA00022692"/>
    </source>
</evidence>
<feature type="transmembrane region" description="Helical" evidence="6">
    <location>
        <begin position="79"/>
        <end position="106"/>
    </location>
</feature>
<proteinExistence type="predicted"/>